<dbReference type="Proteomes" id="UP000807306">
    <property type="component" value="Unassembled WGS sequence"/>
</dbReference>
<evidence type="ECO:0000256" key="2">
    <source>
        <dbReference type="SAM" id="SignalP"/>
    </source>
</evidence>
<gene>
    <name evidence="3" type="ORF">CPB83DRAFT_63029</name>
</gene>
<feature type="compositionally biased region" description="Low complexity" evidence="1">
    <location>
        <begin position="46"/>
        <end position="55"/>
    </location>
</feature>
<feature type="compositionally biased region" description="Basic residues" evidence="1">
    <location>
        <begin position="36"/>
        <end position="45"/>
    </location>
</feature>
<protein>
    <submittedName>
        <fullName evidence="3">Uncharacterized protein</fullName>
    </submittedName>
</protein>
<sequence length="262" mass="28797">MRVRMFHLSLGIVKLTLTSSDRFASAPTVGPLPKSPPKKSKKSKKPALASFSSPSTNSQFQVSDPQVQTMSPELARDFSRTMRRVNQEAEFSDEEDESEEEQITDQMAHMDIDEPASVTPPLSRVKSNPGEQRSGGLSPPSAGPPRPQSAVQFPTGKEPQYPVNTLPHLGPGQYPHNAYQPWAPQPSHPYPTHPGYFAGPPGPSNSYYDQPPPDHVNMHGGSYTTTINSGNHHTNNVIDSYNDNSSIENIMRSGKKKSRRNV</sequence>
<feature type="region of interest" description="Disordered" evidence="1">
    <location>
        <begin position="22"/>
        <end position="240"/>
    </location>
</feature>
<keyword evidence="2" id="KW-0732">Signal</keyword>
<evidence type="ECO:0000256" key="1">
    <source>
        <dbReference type="SAM" id="MobiDB-lite"/>
    </source>
</evidence>
<accession>A0A9P6E5U4</accession>
<feature type="compositionally biased region" description="Polar residues" evidence="1">
    <location>
        <begin position="222"/>
        <end position="240"/>
    </location>
</feature>
<organism evidence="3 4">
    <name type="scientific">Crepidotus variabilis</name>
    <dbReference type="NCBI Taxonomy" id="179855"/>
    <lineage>
        <taxon>Eukaryota</taxon>
        <taxon>Fungi</taxon>
        <taxon>Dikarya</taxon>
        <taxon>Basidiomycota</taxon>
        <taxon>Agaricomycotina</taxon>
        <taxon>Agaricomycetes</taxon>
        <taxon>Agaricomycetidae</taxon>
        <taxon>Agaricales</taxon>
        <taxon>Agaricineae</taxon>
        <taxon>Crepidotaceae</taxon>
        <taxon>Crepidotus</taxon>
    </lineage>
</organism>
<feature type="chain" id="PRO_5040114717" evidence="2">
    <location>
        <begin position="21"/>
        <end position="262"/>
    </location>
</feature>
<proteinExistence type="predicted"/>
<reference evidence="3" key="1">
    <citation type="submission" date="2020-11" db="EMBL/GenBank/DDBJ databases">
        <authorList>
            <consortium name="DOE Joint Genome Institute"/>
            <person name="Ahrendt S."/>
            <person name="Riley R."/>
            <person name="Andreopoulos W."/>
            <person name="Labutti K."/>
            <person name="Pangilinan J."/>
            <person name="Ruiz-Duenas F.J."/>
            <person name="Barrasa J.M."/>
            <person name="Sanchez-Garcia M."/>
            <person name="Camarero S."/>
            <person name="Miyauchi S."/>
            <person name="Serrano A."/>
            <person name="Linde D."/>
            <person name="Babiker R."/>
            <person name="Drula E."/>
            <person name="Ayuso-Fernandez I."/>
            <person name="Pacheco R."/>
            <person name="Padilla G."/>
            <person name="Ferreira P."/>
            <person name="Barriuso J."/>
            <person name="Kellner H."/>
            <person name="Castanera R."/>
            <person name="Alfaro M."/>
            <person name="Ramirez L."/>
            <person name="Pisabarro A.G."/>
            <person name="Kuo A."/>
            <person name="Tritt A."/>
            <person name="Lipzen A."/>
            <person name="He G."/>
            <person name="Yan M."/>
            <person name="Ng V."/>
            <person name="Cullen D."/>
            <person name="Martin F."/>
            <person name="Rosso M.-N."/>
            <person name="Henrissat B."/>
            <person name="Hibbett D."/>
            <person name="Martinez A.T."/>
            <person name="Grigoriev I.V."/>
        </authorList>
    </citation>
    <scope>NUCLEOTIDE SEQUENCE</scope>
    <source>
        <strain evidence="3">CBS 506.95</strain>
    </source>
</reference>
<feature type="compositionally biased region" description="Pro residues" evidence="1">
    <location>
        <begin position="183"/>
        <end position="192"/>
    </location>
</feature>
<dbReference type="AlphaFoldDB" id="A0A9P6E5U4"/>
<feature type="compositionally biased region" description="Polar residues" evidence="1">
    <location>
        <begin position="56"/>
        <end position="71"/>
    </location>
</feature>
<keyword evidence="4" id="KW-1185">Reference proteome</keyword>
<comment type="caution">
    <text evidence="3">The sequence shown here is derived from an EMBL/GenBank/DDBJ whole genome shotgun (WGS) entry which is preliminary data.</text>
</comment>
<evidence type="ECO:0000313" key="4">
    <source>
        <dbReference type="Proteomes" id="UP000807306"/>
    </source>
</evidence>
<dbReference type="EMBL" id="MU157925">
    <property type="protein sequence ID" value="KAF9523086.1"/>
    <property type="molecule type" value="Genomic_DNA"/>
</dbReference>
<evidence type="ECO:0000313" key="3">
    <source>
        <dbReference type="EMBL" id="KAF9523086.1"/>
    </source>
</evidence>
<name>A0A9P6E5U4_9AGAR</name>
<feature type="compositionally biased region" description="Acidic residues" evidence="1">
    <location>
        <begin position="90"/>
        <end position="103"/>
    </location>
</feature>
<feature type="signal peptide" evidence="2">
    <location>
        <begin position="1"/>
        <end position="20"/>
    </location>
</feature>